<evidence type="ECO:0000256" key="4">
    <source>
        <dbReference type="PROSITE-ProRule" id="PRU00339"/>
    </source>
</evidence>
<evidence type="ECO:0000313" key="6">
    <source>
        <dbReference type="EMBL" id="CCX34554.1"/>
    </source>
</evidence>
<dbReference type="Pfam" id="PF13414">
    <property type="entry name" value="TPR_11"/>
    <property type="match status" value="1"/>
</dbReference>
<organism evidence="6 7">
    <name type="scientific">Pyronema omphalodes (strain CBS 100304)</name>
    <name type="common">Pyronema confluens</name>
    <dbReference type="NCBI Taxonomy" id="1076935"/>
    <lineage>
        <taxon>Eukaryota</taxon>
        <taxon>Fungi</taxon>
        <taxon>Dikarya</taxon>
        <taxon>Ascomycota</taxon>
        <taxon>Pezizomycotina</taxon>
        <taxon>Pezizomycetes</taxon>
        <taxon>Pezizales</taxon>
        <taxon>Pyronemataceae</taxon>
        <taxon>Pyronema</taxon>
    </lineage>
</organism>
<dbReference type="GO" id="GO:0042826">
    <property type="term" value="F:histone deacetylase binding"/>
    <property type="evidence" value="ECO:0007669"/>
    <property type="project" value="TreeGrafter"/>
</dbReference>
<dbReference type="SUPFAM" id="SSF48452">
    <property type="entry name" value="TPR-like"/>
    <property type="match status" value="1"/>
</dbReference>
<dbReference type="InterPro" id="IPR019734">
    <property type="entry name" value="TPR_rpt"/>
</dbReference>
<dbReference type="EMBL" id="HF936567">
    <property type="protein sequence ID" value="CCX34554.1"/>
    <property type="molecule type" value="Genomic_DNA"/>
</dbReference>
<dbReference type="GO" id="GO:0005737">
    <property type="term" value="C:cytoplasm"/>
    <property type="evidence" value="ECO:0007669"/>
    <property type="project" value="TreeGrafter"/>
</dbReference>
<dbReference type="OrthoDB" id="2423701at2759"/>
<evidence type="ECO:0000256" key="2">
    <source>
        <dbReference type="ARBA" id="ARBA00022679"/>
    </source>
</evidence>
<proteinExistence type="predicted"/>
<dbReference type="PROSITE" id="PS50005">
    <property type="entry name" value="TPR"/>
    <property type="match status" value="1"/>
</dbReference>
<dbReference type="OMA" id="MERIRYD"/>
<dbReference type="AlphaFoldDB" id="U4LSH8"/>
<reference evidence="6 7" key="1">
    <citation type="journal article" date="2013" name="PLoS Genet.">
        <title>The genome and development-dependent transcriptomes of Pyronema confluens: a window into fungal evolution.</title>
        <authorList>
            <person name="Traeger S."/>
            <person name="Altegoer F."/>
            <person name="Freitag M."/>
            <person name="Gabaldon T."/>
            <person name="Kempken F."/>
            <person name="Kumar A."/>
            <person name="Marcet-Houben M."/>
            <person name="Poggeler S."/>
            <person name="Stajich J.E."/>
            <person name="Nowrousian M."/>
        </authorList>
    </citation>
    <scope>NUCLEOTIDE SEQUENCE [LARGE SCALE GENOMIC DNA]</scope>
    <source>
        <strain evidence="7">CBS 100304</strain>
        <tissue evidence="6">Vegetative mycelium</tissue>
    </source>
</reference>
<protein>
    <submittedName>
        <fullName evidence="6">Similar to Serine/threonine-protein phosphatase T acc. no. P53043</fullName>
    </submittedName>
</protein>
<dbReference type="Proteomes" id="UP000018144">
    <property type="component" value="Unassembled WGS sequence"/>
</dbReference>
<dbReference type="InterPro" id="IPR011990">
    <property type="entry name" value="TPR-like_helical_dom_sf"/>
</dbReference>
<gene>
    <name evidence="6" type="ORF">PCON_03947</name>
</gene>
<dbReference type="SMART" id="SM00028">
    <property type="entry name" value="TPR"/>
    <property type="match status" value="2"/>
</dbReference>
<keyword evidence="4" id="KW-0802">TPR repeat</keyword>
<dbReference type="PANTHER" id="PTHR46165">
    <property type="entry name" value="SET AND MYND DOMAIN-CONTAINING PROTEIN 4"/>
    <property type="match status" value="1"/>
</dbReference>
<keyword evidence="1" id="KW-0489">Methyltransferase</keyword>
<dbReference type="Gene3D" id="1.25.40.10">
    <property type="entry name" value="Tetratricopeptide repeat domain"/>
    <property type="match status" value="1"/>
</dbReference>
<evidence type="ECO:0000313" key="7">
    <source>
        <dbReference type="Proteomes" id="UP000018144"/>
    </source>
</evidence>
<sequence length="897" mass="103330">MGPSYSSSTATSTQRREEGNALYHSGKLKQAITKYTQAINLDPKDPAPYRSLSSAKFELGDYKGCLATIIDALAIEDDEEKIQVLKLRRAKSFFYLREFTEAKQALEGLDSPEAEREKLAIDSYVQNHPDLNTEEGRKNALTDLSQLPLYRPTLYDLQQYFPTGHDEALAALNDDELLQRRVHGHKPLDLAFFYGGTGDSRHFYQQIHHIYAYYKEWRHARVNTVDKFSIVLQDQKPHTIAQQIVVFRLLHQLNEAKDENEKIKILATVVYTWVCEIMPAYSSQILRDTIQSIVDCDKDNFDLPWLRCNEETLSAVKDVCKYWLSDELSEAFNVEYAQKHQYNMNTPGSDTWVNNFCRHYEFELRPEWEQLVASAVVYPPTPILEDLEPELAELISKNKTPNRETKEAIRDYARKEWKMNPTCYQELEWYKRWGRRRVGVDPTETAWKMWAYMTSYGTQPVAEMKKPDIIQLLMPFFHSLMEAFYRIPNLEITVHCGIDDVFHQMDCIRFGFGDYNDLPKTYDTVYLSNIPDYTGGYLSTALHCVNILKPITASSGNSFVQTNTIVCAIDFHGLFPQTLAEYALLPSLDVAKDMLGISRTLTPQQAEDDGDTSWANGKEHQLLMEPNRWIFSSPTSTALPTKGAFSRWLTHLFFKISSPPKNPDHILITTRQTGALDPVMWVNQPLTLSSFIRFSVYLVKERQIPGHWIGAILDQMLTGSGTTSARPLDYSPLEVRDVRYMSRHPPAGKWEQETFNVSAFVPDLRSLLIRYLPLLPFALTTPLSSRQQLFEYSLNFNVTDESVGPNTRVLTLVFAQSREECTSFYEAFRNGGAEKGVYVMGNFSWKSNEEKKGVARWWMEEQFVEEMKAGGWKAWLVRLDIWRIMSEELEASAIVRV</sequence>
<keyword evidence="2" id="KW-0808">Transferase</keyword>
<dbReference type="GO" id="GO:0032259">
    <property type="term" value="P:methylation"/>
    <property type="evidence" value="ECO:0007669"/>
    <property type="project" value="UniProtKB-KW"/>
</dbReference>
<evidence type="ECO:0000256" key="3">
    <source>
        <dbReference type="ARBA" id="ARBA00022691"/>
    </source>
</evidence>
<accession>U4LSH8</accession>
<keyword evidence="3" id="KW-0949">S-adenosyl-L-methionine</keyword>
<dbReference type="STRING" id="1076935.U4LSH8"/>
<feature type="compositionally biased region" description="Polar residues" evidence="5">
    <location>
        <begin position="1"/>
        <end position="13"/>
    </location>
</feature>
<feature type="region of interest" description="Disordered" evidence="5">
    <location>
        <begin position="1"/>
        <end position="22"/>
    </location>
</feature>
<dbReference type="PANTHER" id="PTHR46165:SF2">
    <property type="entry name" value="SET AND MYND DOMAIN-CONTAINING PROTEIN 4"/>
    <property type="match status" value="1"/>
</dbReference>
<dbReference type="GO" id="GO:0005634">
    <property type="term" value="C:nucleus"/>
    <property type="evidence" value="ECO:0007669"/>
    <property type="project" value="TreeGrafter"/>
</dbReference>
<evidence type="ECO:0000256" key="5">
    <source>
        <dbReference type="SAM" id="MobiDB-lite"/>
    </source>
</evidence>
<dbReference type="GO" id="GO:0008168">
    <property type="term" value="F:methyltransferase activity"/>
    <property type="evidence" value="ECO:0007669"/>
    <property type="project" value="UniProtKB-KW"/>
</dbReference>
<keyword evidence="7" id="KW-1185">Reference proteome</keyword>
<evidence type="ECO:0000256" key="1">
    <source>
        <dbReference type="ARBA" id="ARBA00022603"/>
    </source>
</evidence>
<feature type="repeat" description="TPR" evidence="4">
    <location>
        <begin position="12"/>
        <end position="45"/>
    </location>
</feature>
<name>U4LSH8_PYROM</name>
<dbReference type="eggNOG" id="ENOG502S1W1">
    <property type="taxonomic scope" value="Eukaryota"/>
</dbReference>
<dbReference type="InterPro" id="IPR052097">
    <property type="entry name" value="SET-MYND_domain_protein"/>
</dbReference>